<sequence>MEPLVSIILPAYNAENTISTIIRSTINQTYKNYEIIIVDDGSQDQTAQIIESFGDSRIILIKNKINMKLARSLNVAIEAARGDYIARCDADDINMPDRLELLINFLESNPDVDVVGSDLYIIDKNGTILGKYIIPDCDNNILMNRLNPESPVFHPTIMARAAWMKKFKYREEYSRAQDRELFFRAYHQTKFANVHLPLYAYYDPEVINIRKLALSLWFNFKMRWDNRKECTMPINWLLSFPLLAGGRFIYYLITALLGHNLFWKHMTPVNTSDSRVMKDQQWIYYCRNY</sequence>
<accession>F2NED6</accession>
<dbReference type="PANTHER" id="PTHR22916:SF3">
    <property type="entry name" value="UDP-GLCNAC:BETAGAL BETA-1,3-N-ACETYLGLUCOSAMINYLTRANSFERASE-LIKE PROTEIN 1"/>
    <property type="match status" value="1"/>
</dbReference>
<dbReference type="CDD" id="cd00761">
    <property type="entry name" value="Glyco_tranf_GTA_type"/>
    <property type="match status" value="1"/>
</dbReference>
<keyword evidence="3" id="KW-1185">Reference proteome</keyword>
<dbReference type="AlphaFoldDB" id="F2NED6"/>
<dbReference type="InterPro" id="IPR029044">
    <property type="entry name" value="Nucleotide-diphossugar_trans"/>
</dbReference>
<gene>
    <name evidence="2" type="ordered locus">Desac_0234</name>
</gene>
<dbReference type="EMBL" id="CP002629">
    <property type="protein sequence ID" value="AEB08126.1"/>
    <property type="molecule type" value="Genomic_DNA"/>
</dbReference>
<dbReference type="RefSeq" id="WP_013705239.1">
    <property type="nucleotide sequence ID" value="NC_015388.1"/>
</dbReference>
<evidence type="ECO:0000259" key="1">
    <source>
        <dbReference type="Pfam" id="PF00535"/>
    </source>
</evidence>
<dbReference type="GO" id="GO:0016758">
    <property type="term" value="F:hexosyltransferase activity"/>
    <property type="evidence" value="ECO:0007669"/>
    <property type="project" value="UniProtKB-ARBA"/>
</dbReference>
<dbReference type="Pfam" id="PF00535">
    <property type="entry name" value="Glycos_transf_2"/>
    <property type="match status" value="1"/>
</dbReference>
<protein>
    <submittedName>
        <fullName evidence="2">Glycosyl transferase family 2</fullName>
    </submittedName>
</protein>
<organism evidence="2 3">
    <name type="scientific">Desulfobacca acetoxidans (strain ATCC 700848 / DSM 11109 / ASRB2)</name>
    <dbReference type="NCBI Taxonomy" id="880072"/>
    <lineage>
        <taxon>Bacteria</taxon>
        <taxon>Pseudomonadati</taxon>
        <taxon>Thermodesulfobacteriota</taxon>
        <taxon>Desulfobaccia</taxon>
        <taxon>Desulfobaccales</taxon>
        <taxon>Desulfobaccaceae</taxon>
        <taxon>Desulfobacca</taxon>
    </lineage>
</organism>
<dbReference type="SUPFAM" id="SSF53448">
    <property type="entry name" value="Nucleotide-diphospho-sugar transferases"/>
    <property type="match status" value="1"/>
</dbReference>
<dbReference type="Proteomes" id="UP000000483">
    <property type="component" value="Chromosome"/>
</dbReference>
<dbReference type="eggNOG" id="COG1215">
    <property type="taxonomic scope" value="Bacteria"/>
</dbReference>
<dbReference type="STRING" id="880072.Desac_0234"/>
<proteinExistence type="predicted"/>
<dbReference type="InterPro" id="IPR001173">
    <property type="entry name" value="Glyco_trans_2-like"/>
</dbReference>
<dbReference type="PANTHER" id="PTHR22916">
    <property type="entry name" value="GLYCOSYLTRANSFERASE"/>
    <property type="match status" value="1"/>
</dbReference>
<dbReference type="Gene3D" id="3.90.550.10">
    <property type="entry name" value="Spore Coat Polysaccharide Biosynthesis Protein SpsA, Chain A"/>
    <property type="match status" value="1"/>
</dbReference>
<dbReference type="KEGG" id="dao:Desac_0234"/>
<reference evidence="2 3" key="1">
    <citation type="journal article" date="2011" name="Stand. Genomic Sci.">
        <title>Complete genome sequence of the acetate-degrading sulfate reducer Desulfobacca acetoxidans type strain (ASRB2).</title>
        <authorList>
            <person name="Goker M."/>
            <person name="Teshima H."/>
            <person name="Lapidus A."/>
            <person name="Nolan M."/>
            <person name="Lucas S."/>
            <person name="Hammon N."/>
            <person name="Deshpande S."/>
            <person name="Cheng J.F."/>
            <person name="Tapia R."/>
            <person name="Han C."/>
            <person name="Goodwin L."/>
            <person name="Pitluck S."/>
            <person name="Huntemann M."/>
            <person name="Liolios K."/>
            <person name="Ivanova N."/>
            <person name="Pagani I."/>
            <person name="Mavromatis K."/>
            <person name="Ovchinikova G."/>
            <person name="Pati A."/>
            <person name="Chen A."/>
            <person name="Palaniappan K."/>
            <person name="Land M."/>
            <person name="Hauser L."/>
            <person name="Brambilla E.M."/>
            <person name="Rohde M."/>
            <person name="Spring S."/>
            <person name="Detter J.C."/>
            <person name="Woyke T."/>
            <person name="Bristow J."/>
            <person name="Eisen J.A."/>
            <person name="Markowitz V."/>
            <person name="Hugenholtz P."/>
            <person name="Kyrpides N.C."/>
            <person name="Klenk H.P."/>
        </authorList>
    </citation>
    <scope>NUCLEOTIDE SEQUENCE [LARGE SCALE GENOMIC DNA]</scope>
    <source>
        <strain evidence="3">ATCC 700848 / DSM 11109 / ASRB2</strain>
    </source>
</reference>
<reference evidence="3" key="2">
    <citation type="submission" date="2011-03" db="EMBL/GenBank/DDBJ databases">
        <title>The complete genome of Desulfobacca acetoxidans DSM 11109.</title>
        <authorList>
            <consortium name="US DOE Joint Genome Institute (JGI-PGF)"/>
            <person name="Lucas S."/>
            <person name="Copeland A."/>
            <person name="Lapidus A."/>
            <person name="Bruce D."/>
            <person name="Goodwin L."/>
            <person name="Pitluck S."/>
            <person name="Peters L."/>
            <person name="Kyrpides N."/>
            <person name="Mavromatis K."/>
            <person name="Ivanova N."/>
            <person name="Ovchinnikova G."/>
            <person name="Teshima H."/>
            <person name="Detter J.C."/>
            <person name="Han C."/>
            <person name="Land M."/>
            <person name="Hauser L."/>
            <person name="Markowitz V."/>
            <person name="Cheng J.-F."/>
            <person name="Hugenholtz P."/>
            <person name="Woyke T."/>
            <person name="Wu D."/>
            <person name="Spring S."/>
            <person name="Schueler E."/>
            <person name="Brambilla E."/>
            <person name="Klenk H.-P."/>
            <person name="Eisen J.A."/>
        </authorList>
    </citation>
    <scope>NUCLEOTIDE SEQUENCE [LARGE SCALE GENOMIC DNA]</scope>
    <source>
        <strain evidence="3">ATCC 700848 / DSM 11109 / ASRB2</strain>
    </source>
</reference>
<evidence type="ECO:0000313" key="3">
    <source>
        <dbReference type="Proteomes" id="UP000000483"/>
    </source>
</evidence>
<feature type="domain" description="Glycosyltransferase 2-like" evidence="1">
    <location>
        <begin position="6"/>
        <end position="159"/>
    </location>
</feature>
<keyword evidence="2" id="KW-0808">Transferase</keyword>
<evidence type="ECO:0000313" key="2">
    <source>
        <dbReference type="EMBL" id="AEB08126.1"/>
    </source>
</evidence>
<dbReference type="HOGENOM" id="CLU_025996_0_9_7"/>
<name>F2NED6_DESAR</name>